<gene>
    <name evidence="2" type="ORF">N0V89_008691</name>
</gene>
<dbReference type="RefSeq" id="XP_056069000.1">
    <property type="nucleotide sequence ID" value="XM_056217444.1"/>
</dbReference>
<dbReference type="Proteomes" id="UP001140513">
    <property type="component" value="Unassembled WGS sequence"/>
</dbReference>
<feature type="compositionally biased region" description="Polar residues" evidence="1">
    <location>
        <begin position="1"/>
        <end position="14"/>
    </location>
</feature>
<evidence type="ECO:0000313" key="3">
    <source>
        <dbReference type="Proteomes" id="UP001140513"/>
    </source>
</evidence>
<feature type="region of interest" description="Disordered" evidence="1">
    <location>
        <begin position="1"/>
        <end position="35"/>
    </location>
</feature>
<dbReference type="OrthoDB" id="3799947at2759"/>
<evidence type="ECO:0000313" key="2">
    <source>
        <dbReference type="EMBL" id="KAJ4350070.1"/>
    </source>
</evidence>
<evidence type="ECO:0000256" key="1">
    <source>
        <dbReference type="SAM" id="MobiDB-lite"/>
    </source>
</evidence>
<accession>A0A9W8XGE6</accession>
<name>A0A9W8XGE6_9PLEO</name>
<proteinExistence type="predicted"/>
<organism evidence="2 3">
    <name type="scientific">Didymosphaeria variabile</name>
    <dbReference type="NCBI Taxonomy" id="1932322"/>
    <lineage>
        <taxon>Eukaryota</taxon>
        <taxon>Fungi</taxon>
        <taxon>Dikarya</taxon>
        <taxon>Ascomycota</taxon>
        <taxon>Pezizomycotina</taxon>
        <taxon>Dothideomycetes</taxon>
        <taxon>Pleosporomycetidae</taxon>
        <taxon>Pleosporales</taxon>
        <taxon>Massarineae</taxon>
        <taxon>Didymosphaeriaceae</taxon>
        <taxon>Didymosphaeria</taxon>
    </lineage>
</organism>
<feature type="compositionally biased region" description="Basic residues" evidence="1">
    <location>
        <begin position="166"/>
        <end position="182"/>
    </location>
</feature>
<comment type="caution">
    <text evidence="2">The sequence shown here is derived from an EMBL/GenBank/DDBJ whole genome shotgun (WGS) entry which is preliminary data.</text>
</comment>
<dbReference type="EMBL" id="JAPEUX010000006">
    <property type="protein sequence ID" value="KAJ4350070.1"/>
    <property type="molecule type" value="Genomic_DNA"/>
</dbReference>
<feature type="region of interest" description="Disordered" evidence="1">
    <location>
        <begin position="156"/>
        <end position="204"/>
    </location>
</feature>
<keyword evidence="3" id="KW-1185">Reference proteome</keyword>
<dbReference type="GeneID" id="80912221"/>
<protein>
    <submittedName>
        <fullName evidence="2">Uncharacterized protein</fullName>
    </submittedName>
</protein>
<sequence>MSNDTAYPYSNTRPRATAGQRARAGSPMQKEGKHSLESLIDDIDDFIAEQEAYNRPARARSDSRGTMFVDINEEGEIVVSYRHPPPTLSKSTHGRGNDLPEGDLYIVGGGQDGGYAPRYLTAGDGGEFVRVAINAAGRGIYVQKMDGHRYDFEGEEQRMLQSQSHSNRRAPGRPKKQARTNRRPPISSLPSDCYAGGKKGEYPRPMRRVENKTLPRLPRTRRRRSFFEAVKEMVQKFSRDQKKGRMPRRAHQASWVREGYVV</sequence>
<dbReference type="AlphaFoldDB" id="A0A9W8XGE6"/>
<reference evidence="2" key="1">
    <citation type="submission" date="2022-10" db="EMBL/GenBank/DDBJ databases">
        <title>Tapping the CABI collections for fungal endophytes: first genome assemblies for Collariella, Neodidymelliopsis, Ascochyta clinopodiicola, Didymella pomorum, Didymosphaeria variabile, Neocosmospora piperis and Neocucurbitaria cava.</title>
        <authorList>
            <person name="Hill R."/>
        </authorList>
    </citation>
    <scope>NUCLEOTIDE SEQUENCE</scope>
    <source>
        <strain evidence="2">IMI 356815</strain>
    </source>
</reference>